<feature type="domain" description="Guanylate cyclase" evidence="2">
    <location>
        <begin position="130"/>
        <end position="262"/>
    </location>
</feature>
<dbReference type="CDD" id="cd07302">
    <property type="entry name" value="CHD"/>
    <property type="match status" value="1"/>
</dbReference>
<dbReference type="PANTHER" id="PTHR43081">
    <property type="entry name" value="ADENYLATE CYCLASE, TERMINAL-DIFFERENTIATION SPECIFIC-RELATED"/>
    <property type="match status" value="1"/>
</dbReference>
<feature type="transmembrane region" description="Helical" evidence="1">
    <location>
        <begin position="41"/>
        <end position="59"/>
    </location>
</feature>
<dbReference type="EMBL" id="UOFQ01000134">
    <property type="protein sequence ID" value="VAW89437.1"/>
    <property type="molecule type" value="Genomic_DNA"/>
</dbReference>
<dbReference type="PANTHER" id="PTHR43081:SF1">
    <property type="entry name" value="ADENYLATE CYCLASE, TERMINAL-DIFFERENTIATION SPECIFIC"/>
    <property type="match status" value="1"/>
</dbReference>
<keyword evidence="1" id="KW-0472">Membrane</keyword>
<dbReference type="PROSITE" id="PS50125">
    <property type="entry name" value="GUANYLATE_CYCLASE_2"/>
    <property type="match status" value="1"/>
</dbReference>
<evidence type="ECO:0000313" key="3">
    <source>
        <dbReference type="EMBL" id="VAW89437.1"/>
    </source>
</evidence>
<feature type="transmembrane region" description="Helical" evidence="1">
    <location>
        <begin position="16"/>
        <end position="34"/>
    </location>
</feature>
<dbReference type="Gene3D" id="3.30.70.1230">
    <property type="entry name" value="Nucleotide cyclase"/>
    <property type="match status" value="1"/>
</dbReference>
<dbReference type="GO" id="GO:0004016">
    <property type="term" value="F:adenylate cyclase activity"/>
    <property type="evidence" value="ECO:0007669"/>
    <property type="project" value="UniProtKB-EC"/>
</dbReference>
<evidence type="ECO:0000259" key="2">
    <source>
        <dbReference type="PROSITE" id="PS50125"/>
    </source>
</evidence>
<dbReference type="InterPro" id="IPR050697">
    <property type="entry name" value="Adenylyl/Guanylyl_Cyclase_3/4"/>
</dbReference>
<dbReference type="Pfam" id="PF00211">
    <property type="entry name" value="Guanylate_cyc"/>
    <property type="match status" value="1"/>
</dbReference>
<proteinExistence type="predicted"/>
<keyword evidence="3" id="KW-0456">Lyase</keyword>
<dbReference type="SMART" id="SM00044">
    <property type="entry name" value="CYCc"/>
    <property type="match status" value="1"/>
</dbReference>
<dbReference type="InterPro" id="IPR029787">
    <property type="entry name" value="Nucleotide_cyclase"/>
</dbReference>
<dbReference type="Gene3D" id="2.40.10.220">
    <property type="entry name" value="predicted glycosyltransferase like domains"/>
    <property type="match status" value="1"/>
</dbReference>
<sequence>MPTTASNVTPGLSPTQLLGLFSAVLIPCITAIFLTSASGTALILIIGATMVAGFFAWRLCHTRKQPDNPDPKSQVQALLAPTHEFIDRLNHSSNKTPAANESIHALEQELGLITKKVDWAQSHRDTFEATILISDLRGYTAISETYSPDETISLLNRYFEHMSEIIYRHNGTIDKLMGDSILALFGSYDGTEKDAADAVTCAAEMQIAMYKFNRENQQLSMPPLYMGIGINTGKVVASKLGSALYNEQTIIGADVNLAARIESHTVRGQILISDTTYQQIHDMTEVSEPMHVIVKGRREAIPMYELISITNPEHLKVPEREIRRSPRVDVDIPFTFHVCEGKIITSEQNTGRISNISTGGMLAYSDTRIDPYFFVRFALDFNILGIECNDIYGKILKVEKKKERYEMSIEFTIIDPQDRQSIQDLVNNTLAQAQNNKDNKL</sequence>
<keyword evidence="1" id="KW-0812">Transmembrane</keyword>
<dbReference type="GO" id="GO:0009190">
    <property type="term" value="P:cyclic nucleotide biosynthetic process"/>
    <property type="evidence" value="ECO:0007669"/>
    <property type="project" value="InterPro"/>
</dbReference>
<protein>
    <submittedName>
        <fullName evidence="3">Adenylate cyclase</fullName>
        <ecNumber evidence="3">4.6.1.1</ecNumber>
    </submittedName>
</protein>
<dbReference type="SUPFAM" id="SSF55073">
    <property type="entry name" value="Nucleotide cyclase"/>
    <property type="match status" value="1"/>
</dbReference>
<dbReference type="AlphaFoldDB" id="A0A3B0ZQ06"/>
<dbReference type="InterPro" id="IPR001054">
    <property type="entry name" value="A/G_cyclase"/>
</dbReference>
<accession>A0A3B0ZQ06</accession>
<dbReference type="EC" id="4.6.1.1" evidence="3"/>
<dbReference type="GO" id="GO:0035438">
    <property type="term" value="F:cyclic-di-GMP binding"/>
    <property type="evidence" value="ECO:0007669"/>
    <property type="project" value="InterPro"/>
</dbReference>
<dbReference type="Pfam" id="PF07238">
    <property type="entry name" value="PilZ"/>
    <property type="match status" value="1"/>
</dbReference>
<dbReference type="InterPro" id="IPR009875">
    <property type="entry name" value="PilZ_domain"/>
</dbReference>
<dbReference type="GO" id="GO:0035556">
    <property type="term" value="P:intracellular signal transduction"/>
    <property type="evidence" value="ECO:0007669"/>
    <property type="project" value="InterPro"/>
</dbReference>
<evidence type="ECO:0000256" key="1">
    <source>
        <dbReference type="SAM" id="Phobius"/>
    </source>
</evidence>
<organism evidence="3">
    <name type="scientific">hydrothermal vent metagenome</name>
    <dbReference type="NCBI Taxonomy" id="652676"/>
    <lineage>
        <taxon>unclassified sequences</taxon>
        <taxon>metagenomes</taxon>
        <taxon>ecological metagenomes</taxon>
    </lineage>
</organism>
<gene>
    <name evidence="3" type="ORF">MNBD_GAMMA17-96</name>
</gene>
<keyword evidence="1" id="KW-1133">Transmembrane helix</keyword>
<name>A0A3B0ZQ06_9ZZZZ</name>
<reference evidence="3" key="1">
    <citation type="submission" date="2018-06" db="EMBL/GenBank/DDBJ databases">
        <authorList>
            <person name="Zhirakovskaya E."/>
        </authorList>
    </citation>
    <scope>NUCLEOTIDE SEQUENCE</scope>
</reference>